<reference evidence="3" key="1">
    <citation type="submission" date="2014-11" db="EMBL/GenBank/DDBJ databases">
        <title>Complete genome sequence of Paracoccus marcusii phage vB_PmaS_IMEP1 isolated from the South China Sea.</title>
        <authorList>
            <person name="Xu Y."/>
            <person name="Zhang R."/>
            <person name="Jiao N."/>
        </authorList>
    </citation>
    <scope>NUCLEOTIDE SEQUENCE [LARGE SCALE GENOMIC DNA]</scope>
</reference>
<dbReference type="Proteomes" id="UP000031732">
    <property type="component" value="Genome"/>
</dbReference>
<keyword evidence="1" id="KW-0812">Transmembrane</keyword>
<keyword evidence="1" id="KW-1133">Transmembrane helix</keyword>
<keyword evidence="1" id="KW-0472">Membrane</keyword>
<evidence type="ECO:0000313" key="2">
    <source>
        <dbReference type="EMBL" id="AJD83146.1"/>
    </source>
</evidence>
<sequence>MTERMKHRFQIYGSAFFVAVCVLALVAGVLWALWQSLHYPTVYGSYSTGYCVRVEDPRGVHSCENLPPRFYHVWTE</sequence>
<dbReference type="GeneID" id="23681306"/>
<evidence type="ECO:0000256" key="1">
    <source>
        <dbReference type="SAM" id="Phobius"/>
    </source>
</evidence>
<reference evidence="2 3" key="2">
    <citation type="journal article" date="2015" name="Stand. Genomic Sci.">
        <title>Complete genome sequence of Paracoccus marcusii phage vB_PmaS-R3 isolated from the South China Sea.</title>
        <authorList>
            <person name="Xu Y."/>
            <person name="Zhang R."/>
            <person name="Jiao N."/>
        </authorList>
    </citation>
    <scope>NUCLEOTIDE SEQUENCE [LARGE SCALE GENOMIC DNA]</scope>
</reference>
<dbReference type="KEGG" id="vg:23681306"/>
<keyword evidence="3" id="KW-1185">Reference proteome</keyword>
<proteinExistence type="predicted"/>
<evidence type="ECO:0000313" key="3">
    <source>
        <dbReference type="Proteomes" id="UP000031732"/>
    </source>
</evidence>
<feature type="transmembrane region" description="Helical" evidence="1">
    <location>
        <begin position="12"/>
        <end position="34"/>
    </location>
</feature>
<dbReference type="EMBL" id="KP162168">
    <property type="protein sequence ID" value="AJD83146.1"/>
    <property type="molecule type" value="Genomic_DNA"/>
</dbReference>
<protein>
    <submittedName>
        <fullName evidence="2">Uncharacterized protein</fullName>
    </submittedName>
</protein>
<organism evidence="2 3">
    <name type="scientific">Paracoccus phage vB_PmaS-R3</name>
    <dbReference type="NCBI Taxonomy" id="2494563"/>
    <lineage>
        <taxon>Viruses</taxon>
        <taxon>Duplodnaviria</taxon>
        <taxon>Heunggongvirae</taxon>
        <taxon>Uroviricota</taxon>
        <taxon>Caudoviricetes</taxon>
        <taxon>Zhuquevirus</taxon>
        <taxon>Zhuquevirus R3</taxon>
    </lineage>
</organism>
<dbReference type="RefSeq" id="YP_009126412.1">
    <property type="nucleotide sequence ID" value="NC_026608.1"/>
</dbReference>
<accession>A0A0B5A7J3</accession>
<name>A0A0B5A7J3_9CAUD</name>